<evidence type="ECO:0000313" key="2">
    <source>
        <dbReference type="EMBL" id="MPN47819.1"/>
    </source>
</evidence>
<organism evidence="2">
    <name type="scientific">bioreactor metagenome</name>
    <dbReference type="NCBI Taxonomy" id="1076179"/>
    <lineage>
        <taxon>unclassified sequences</taxon>
        <taxon>metagenomes</taxon>
        <taxon>ecological metagenomes</taxon>
    </lineage>
</organism>
<feature type="transmembrane region" description="Helical" evidence="1">
    <location>
        <begin position="12"/>
        <end position="30"/>
    </location>
</feature>
<dbReference type="AlphaFoldDB" id="A0A645IBI9"/>
<sequence length="169" mass="19357">MDLDFTVTYHGTLLIILTQIVFVPELIFYTQMFMEKKTIRSLAICSLIKAGINVVLSFVLGYFYGALGAFISIFIARLFEVVLQNILYKKHLHANLGKFFKNVFLKPIFAIGFAALVGLFVRMSILKVVSLSNIMKSVLMITMYYFVLFAVALDKNDKEFMLSLVRRKK</sequence>
<dbReference type="EMBL" id="VSSQ01109602">
    <property type="protein sequence ID" value="MPN47819.1"/>
    <property type="molecule type" value="Genomic_DNA"/>
</dbReference>
<comment type="caution">
    <text evidence="2">The sequence shown here is derived from an EMBL/GenBank/DDBJ whole genome shotgun (WGS) entry which is preliminary data.</text>
</comment>
<protein>
    <submittedName>
        <fullName evidence="2">Uncharacterized protein</fullName>
    </submittedName>
</protein>
<keyword evidence="1" id="KW-0812">Transmembrane</keyword>
<evidence type="ECO:0000256" key="1">
    <source>
        <dbReference type="SAM" id="Phobius"/>
    </source>
</evidence>
<keyword evidence="1" id="KW-1133">Transmembrane helix</keyword>
<name>A0A645IBI9_9ZZZZ</name>
<proteinExistence type="predicted"/>
<feature type="transmembrane region" description="Helical" evidence="1">
    <location>
        <begin position="134"/>
        <end position="153"/>
    </location>
</feature>
<keyword evidence="1" id="KW-0472">Membrane</keyword>
<accession>A0A645IBI9</accession>
<feature type="transmembrane region" description="Helical" evidence="1">
    <location>
        <begin position="108"/>
        <end position="128"/>
    </location>
</feature>
<reference evidence="2" key="1">
    <citation type="submission" date="2019-08" db="EMBL/GenBank/DDBJ databases">
        <authorList>
            <person name="Kucharzyk K."/>
            <person name="Murdoch R.W."/>
            <person name="Higgins S."/>
            <person name="Loffler F."/>
        </authorList>
    </citation>
    <scope>NUCLEOTIDE SEQUENCE</scope>
</reference>
<gene>
    <name evidence="2" type="ORF">SDC9_195423</name>
</gene>